<reference evidence="2" key="1">
    <citation type="journal article" date="2020" name="Stud. Mycol.">
        <title>101 Dothideomycetes genomes: a test case for predicting lifestyles and emergence of pathogens.</title>
        <authorList>
            <person name="Haridas S."/>
            <person name="Albert R."/>
            <person name="Binder M."/>
            <person name="Bloem J."/>
            <person name="Labutti K."/>
            <person name="Salamov A."/>
            <person name="Andreopoulos B."/>
            <person name="Baker S."/>
            <person name="Barry K."/>
            <person name="Bills G."/>
            <person name="Bluhm B."/>
            <person name="Cannon C."/>
            <person name="Castanera R."/>
            <person name="Culley D."/>
            <person name="Daum C."/>
            <person name="Ezra D."/>
            <person name="Gonzalez J."/>
            <person name="Henrissat B."/>
            <person name="Kuo A."/>
            <person name="Liang C."/>
            <person name="Lipzen A."/>
            <person name="Lutzoni F."/>
            <person name="Magnuson J."/>
            <person name="Mondo S."/>
            <person name="Nolan M."/>
            <person name="Ohm R."/>
            <person name="Pangilinan J."/>
            <person name="Park H.-J."/>
            <person name="Ramirez L."/>
            <person name="Alfaro M."/>
            <person name="Sun H."/>
            <person name="Tritt A."/>
            <person name="Yoshinaga Y."/>
            <person name="Zwiers L.-H."/>
            <person name="Turgeon B."/>
            <person name="Goodwin S."/>
            <person name="Spatafora J."/>
            <person name="Crous P."/>
            <person name="Grigoriev I."/>
        </authorList>
    </citation>
    <scope>NUCLEOTIDE SEQUENCE</scope>
    <source>
        <strain evidence="2">CBS 133067</strain>
    </source>
</reference>
<proteinExistence type="predicted"/>
<keyword evidence="3" id="KW-1185">Reference proteome</keyword>
<dbReference type="Proteomes" id="UP000799772">
    <property type="component" value="Unassembled WGS sequence"/>
</dbReference>
<dbReference type="InterPro" id="IPR009003">
    <property type="entry name" value="Peptidase_S1_PA"/>
</dbReference>
<comment type="caution">
    <text evidence="2">The sequence shown here is derived from an EMBL/GenBank/DDBJ whole genome shotgun (WGS) entry which is preliminary data.</text>
</comment>
<dbReference type="AlphaFoldDB" id="A0A9P4I491"/>
<dbReference type="OrthoDB" id="4217619at2759"/>
<dbReference type="Gene3D" id="2.40.10.120">
    <property type="match status" value="1"/>
</dbReference>
<dbReference type="SUPFAM" id="SSF50494">
    <property type="entry name" value="Trypsin-like serine proteases"/>
    <property type="match status" value="1"/>
</dbReference>
<feature type="region of interest" description="Disordered" evidence="1">
    <location>
        <begin position="1"/>
        <end position="51"/>
    </location>
</feature>
<evidence type="ECO:0000256" key="1">
    <source>
        <dbReference type="SAM" id="MobiDB-lite"/>
    </source>
</evidence>
<feature type="compositionally biased region" description="Basic and acidic residues" evidence="1">
    <location>
        <begin position="35"/>
        <end position="44"/>
    </location>
</feature>
<organism evidence="2 3">
    <name type="scientific">Rhizodiscina lignyota</name>
    <dbReference type="NCBI Taxonomy" id="1504668"/>
    <lineage>
        <taxon>Eukaryota</taxon>
        <taxon>Fungi</taxon>
        <taxon>Dikarya</taxon>
        <taxon>Ascomycota</taxon>
        <taxon>Pezizomycotina</taxon>
        <taxon>Dothideomycetes</taxon>
        <taxon>Pleosporomycetidae</taxon>
        <taxon>Aulographales</taxon>
        <taxon>Rhizodiscinaceae</taxon>
        <taxon>Rhizodiscina</taxon>
    </lineage>
</organism>
<dbReference type="Pfam" id="PF13365">
    <property type="entry name" value="Trypsin_2"/>
    <property type="match status" value="1"/>
</dbReference>
<gene>
    <name evidence="2" type="ORF">NA57DRAFT_69624</name>
</gene>
<sequence>MSNHLVLSPRRTRSRSKQPRPEEPAEVIDLTQPVDEDRERDRTNGKQADNSTVVLLSPDLTESRTGLKSINHALLLRKQRWLRDSTVSIPEGSRNSHNLGPAIDATLVFAQEEAGTAVCISPDGLLLTCSHCVAESVAEFDGSKNYWLRDLALLQIVAAQSTVDLPASLASNSRSWTFPFFPPAERPPKINAALSCVGHPGSEDLQAVLSGVKTNYDTLCVSSGTFRGYAKGQDVQDNSEIGALKHTCWTYWGHSGAPLIEQATGKLVGLHSSWDDQTGMRRGVPLEAILEFLREKDGSLDA</sequence>
<evidence type="ECO:0000313" key="3">
    <source>
        <dbReference type="Proteomes" id="UP000799772"/>
    </source>
</evidence>
<protein>
    <recommendedName>
        <fullName evidence="4">AT hook domain-containing protein family protein</fullName>
    </recommendedName>
</protein>
<evidence type="ECO:0000313" key="2">
    <source>
        <dbReference type="EMBL" id="KAF2092693.1"/>
    </source>
</evidence>
<accession>A0A9P4I491</accession>
<evidence type="ECO:0008006" key="4">
    <source>
        <dbReference type="Google" id="ProtNLM"/>
    </source>
</evidence>
<dbReference type="EMBL" id="ML978143">
    <property type="protein sequence ID" value="KAF2092693.1"/>
    <property type="molecule type" value="Genomic_DNA"/>
</dbReference>
<name>A0A9P4I491_9PEZI</name>